<feature type="region of interest" description="Disordered" evidence="1">
    <location>
        <begin position="1"/>
        <end position="20"/>
    </location>
</feature>
<dbReference type="Proteomes" id="UP000192582">
    <property type="component" value="Unassembled WGS sequence"/>
</dbReference>
<gene>
    <name evidence="2" type="ORF">SAMN00790413_00301</name>
</gene>
<dbReference type="STRING" id="695939.SAMN00790413_00301"/>
<accession>A0A1W1V7L6</accession>
<proteinExistence type="predicted"/>
<evidence type="ECO:0000313" key="3">
    <source>
        <dbReference type="Proteomes" id="UP000192582"/>
    </source>
</evidence>
<evidence type="ECO:0000313" key="2">
    <source>
        <dbReference type="EMBL" id="SMB89190.1"/>
    </source>
</evidence>
<dbReference type="EMBL" id="FWWU01000009">
    <property type="protein sequence ID" value="SMB89190.1"/>
    <property type="molecule type" value="Genomic_DNA"/>
</dbReference>
<dbReference type="RefSeq" id="WP_084047997.1">
    <property type="nucleotide sequence ID" value="NZ_FWWU01000009.1"/>
</dbReference>
<organism evidence="2 3">
    <name type="scientific">Deinococcus hopiensis KR-140</name>
    <dbReference type="NCBI Taxonomy" id="695939"/>
    <lineage>
        <taxon>Bacteria</taxon>
        <taxon>Thermotogati</taxon>
        <taxon>Deinococcota</taxon>
        <taxon>Deinococci</taxon>
        <taxon>Deinococcales</taxon>
        <taxon>Deinococcaceae</taxon>
        <taxon>Deinococcus</taxon>
    </lineage>
</organism>
<dbReference type="AlphaFoldDB" id="A0A1W1V7L6"/>
<sequence length="115" mass="12781">MAKADTIKDIKTANGQDVPDSLTQKQLGELLTLAERGDEGRSAFDAKLTEFTSAEAEEDTSSKIRVRVTDGKGSGSYIHPESKQLLRRGGEPVLVPNDDWTDTMIRNKYLTEIRR</sequence>
<keyword evidence="3" id="KW-1185">Reference proteome</keyword>
<dbReference type="OrthoDB" id="72007at2"/>
<feature type="compositionally biased region" description="Basic and acidic residues" evidence="1">
    <location>
        <begin position="1"/>
        <end position="11"/>
    </location>
</feature>
<protein>
    <submittedName>
        <fullName evidence="2">Uncharacterized protein</fullName>
    </submittedName>
</protein>
<reference evidence="2 3" key="1">
    <citation type="submission" date="2017-04" db="EMBL/GenBank/DDBJ databases">
        <authorList>
            <person name="Afonso C.L."/>
            <person name="Miller P.J."/>
            <person name="Scott M.A."/>
            <person name="Spackman E."/>
            <person name="Goraichik I."/>
            <person name="Dimitrov K.M."/>
            <person name="Suarez D.L."/>
            <person name="Swayne D.E."/>
        </authorList>
    </citation>
    <scope>NUCLEOTIDE SEQUENCE [LARGE SCALE GENOMIC DNA]</scope>
    <source>
        <strain evidence="2 3">KR-140</strain>
    </source>
</reference>
<evidence type="ECO:0000256" key="1">
    <source>
        <dbReference type="SAM" id="MobiDB-lite"/>
    </source>
</evidence>
<name>A0A1W1V7L6_9DEIO</name>